<dbReference type="Proteomes" id="UP000029120">
    <property type="component" value="Chromosome 2"/>
</dbReference>
<name>A0A087HFB0_ARAAL</name>
<keyword evidence="3" id="KW-1185">Reference proteome</keyword>
<evidence type="ECO:0000313" key="2">
    <source>
        <dbReference type="EMBL" id="KFK40812.1"/>
    </source>
</evidence>
<feature type="compositionally biased region" description="Low complexity" evidence="1">
    <location>
        <begin position="81"/>
        <end position="135"/>
    </location>
</feature>
<dbReference type="EMBL" id="CM002870">
    <property type="protein sequence ID" value="KFK40812.1"/>
    <property type="molecule type" value="Genomic_DNA"/>
</dbReference>
<sequence length="245" mass="25907">MTGRAAKVPSNSKTVWELLRVRGLFKRHSVRDGASAIFRNLAPRTTGSDKPPTLTTATISAAPTAVPALAAATLVVTTTAPASAKPTSAPASAKPTTSPPSESRATSSAKKTAAPPSEPRATSSAKKTTTTAKGSRLPSVTRTDLVTTLPAPLLPDYDAKRAAKGKGDYRKRSSDRDDVIDVDRESKRALTRFASPPRRVSRSVFQDKTSPSSLFSTLVLSDDVVAPIDMKSSGEMMRQGLKVYL</sequence>
<evidence type="ECO:0000313" key="3">
    <source>
        <dbReference type="Proteomes" id="UP000029120"/>
    </source>
</evidence>
<dbReference type="AlphaFoldDB" id="A0A087HFB0"/>
<accession>A0A087HFB0</accession>
<evidence type="ECO:0000256" key="1">
    <source>
        <dbReference type="SAM" id="MobiDB-lite"/>
    </source>
</evidence>
<gene>
    <name evidence="2" type="ordered locus">AALP_Aa2g044300</name>
</gene>
<dbReference type="Gramene" id="KFK40812">
    <property type="protein sequence ID" value="KFK40812"/>
    <property type="gene ID" value="AALP_AA2G044300"/>
</dbReference>
<feature type="region of interest" description="Disordered" evidence="1">
    <location>
        <begin position="81"/>
        <end position="146"/>
    </location>
</feature>
<organism evidence="2 3">
    <name type="scientific">Arabis alpina</name>
    <name type="common">Alpine rock-cress</name>
    <dbReference type="NCBI Taxonomy" id="50452"/>
    <lineage>
        <taxon>Eukaryota</taxon>
        <taxon>Viridiplantae</taxon>
        <taxon>Streptophyta</taxon>
        <taxon>Embryophyta</taxon>
        <taxon>Tracheophyta</taxon>
        <taxon>Spermatophyta</taxon>
        <taxon>Magnoliopsida</taxon>
        <taxon>eudicotyledons</taxon>
        <taxon>Gunneridae</taxon>
        <taxon>Pentapetalae</taxon>
        <taxon>rosids</taxon>
        <taxon>malvids</taxon>
        <taxon>Brassicales</taxon>
        <taxon>Brassicaceae</taxon>
        <taxon>Arabideae</taxon>
        <taxon>Arabis</taxon>
    </lineage>
</organism>
<reference evidence="3" key="1">
    <citation type="journal article" date="2015" name="Nat. Plants">
        <title>Genome expansion of Arabis alpina linked with retrotransposition and reduced symmetric DNA methylation.</title>
        <authorList>
            <person name="Willing E.M."/>
            <person name="Rawat V."/>
            <person name="Mandakova T."/>
            <person name="Maumus F."/>
            <person name="James G.V."/>
            <person name="Nordstroem K.J."/>
            <person name="Becker C."/>
            <person name="Warthmann N."/>
            <person name="Chica C."/>
            <person name="Szarzynska B."/>
            <person name="Zytnicki M."/>
            <person name="Albani M.C."/>
            <person name="Kiefer C."/>
            <person name="Bergonzi S."/>
            <person name="Castaings L."/>
            <person name="Mateos J.L."/>
            <person name="Berns M.C."/>
            <person name="Bujdoso N."/>
            <person name="Piofczyk T."/>
            <person name="de Lorenzo L."/>
            <person name="Barrero-Sicilia C."/>
            <person name="Mateos I."/>
            <person name="Piednoel M."/>
            <person name="Hagmann J."/>
            <person name="Chen-Min-Tao R."/>
            <person name="Iglesias-Fernandez R."/>
            <person name="Schuster S.C."/>
            <person name="Alonso-Blanco C."/>
            <person name="Roudier F."/>
            <person name="Carbonero P."/>
            <person name="Paz-Ares J."/>
            <person name="Davis S.J."/>
            <person name="Pecinka A."/>
            <person name="Quesneville H."/>
            <person name="Colot V."/>
            <person name="Lysak M.A."/>
            <person name="Weigel D."/>
            <person name="Coupland G."/>
            <person name="Schneeberger K."/>
        </authorList>
    </citation>
    <scope>NUCLEOTIDE SEQUENCE [LARGE SCALE GENOMIC DNA]</scope>
    <source>
        <strain evidence="3">cv. Pajares</strain>
    </source>
</reference>
<proteinExistence type="predicted"/>
<protein>
    <submittedName>
        <fullName evidence="2">Uncharacterized protein</fullName>
    </submittedName>
</protein>